<dbReference type="RefSeq" id="WP_127087790.1">
    <property type="nucleotide sequence ID" value="NZ_RSCL01000078.1"/>
</dbReference>
<proteinExistence type="predicted"/>
<dbReference type="OrthoDB" id="441802at2"/>
<gene>
    <name evidence="1" type="ORF">DSM106972_099050</name>
</gene>
<reference evidence="1" key="1">
    <citation type="submission" date="2018-12" db="EMBL/GenBank/DDBJ databases">
        <authorList>
            <person name="Will S."/>
            <person name="Neumann-Schaal M."/>
            <person name="Henke P."/>
        </authorList>
    </citation>
    <scope>NUCLEOTIDE SEQUENCE</scope>
    <source>
        <strain evidence="1">PCC 7102</strain>
    </source>
</reference>
<comment type="caution">
    <text evidence="1">The sequence shown here is derived from an EMBL/GenBank/DDBJ whole genome shotgun (WGS) entry which is preliminary data.</text>
</comment>
<organism evidence="1 2">
    <name type="scientific">Dulcicalothrix desertica PCC 7102</name>
    <dbReference type="NCBI Taxonomy" id="232991"/>
    <lineage>
        <taxon>Bacteria</taxon>
        <taxon>Bacillati</taxon>
        <taxon>Cyanobacteriota</taxon>
        <taxon>Cyanophyceae</taxon>
        <taxon>Nostocales</taxon>
        <taxon>Calotrichaceae</taxon>
        <taxon>Dulcicalothrix</taxon>
    </lineage>
</organism>
<sequence>MIQSGKTKSALDLRSCLNEQSIDAATKILKALPPDSNVKKLDDQELSCWNCKFCTGEKREDKHIYYCNKFGLLNFLKQTAASRAADCSEWSHRFAIEEHVNSMPNPSYFTLTLPSHLQPLFEDAARVESMPLPDWVCHHLLKIVQSSKTSMGSRQSN</sequence>
<name>A0A433UEZ1_9CYAN</name>
<protein>
    <submittedName>
        <fullName evidence="1">Uncharacterized protein</fullName>
    </submittedName>
</protein>
<keyword evidence="2" id="KW-1185">Reference proteome</keyword>
<dbReference type="EMBL" id="RSCL01000078">
    <property type="protein sequence ID" value="RUS92446.1"/>
    <property type="molecule type" value="Genomic_DNA"/>
</dbReference>
<evidence type="ECO:0000313" key="1">
    <source>
        <dbReference type="EMBL" id="RUS92446.1"/>
    </source>
</evidence>
<reference evidence="1" key="2">
    <citation type="journal article" date="2019" name="Genome Biol. Evol.">
        <title>Day and night: Metabolic profiles and evolutionary relationships of six axenic non-marine cyanobacteria.</title>
        <authorList>
            <person name="Will S.E."/>
            <person name="Henke P."/>
            <person name="Boedeker C."/>
            <person name="Huang S."/>
            <person name="Brinkmann H."/>
            <person name="Rohde M."/>
            <person name="Jarek M."/>
            <person name="Friedl T."/>
            <person name="Seufert S."/>
            <person name="Schumacher M."/>
            <person name="Overmann J."/>
            <person name="Neumann-Schaal M."/>
            <person name="Petersen J."/>
        </authorList>
    </citation>
    <scope>NUCLEOTIDE SEQUENCE [LARGE SCALE GENOMIC DNA]</scope>
    <source>
        <strain evidence="1">PCC 7102</strain>
    </source>
</reference>
<evidence type="ECO:0000313" key="2">
    <source>
        <dbReference type="Proteomes" id="UP000271624"/>
    </source>
</evidence>
<dbReference type="AlphaFoldDB" id="A0A433UEZ1"/>
<accession>A0A433UEZ1</accession>
<dbReference type="Proteomes" id="UP000271624">
    <property type="component" value="Unassembled WGS sequence"/>
</dbReference>